<feature type="transmembrane region" description="Helical" evidence="1">
    <location>
        <begin position="156"/>
        <end position="175"/>
    </location>
</feature>
<feature type="transmembrane region" description="Helical" evidence="1">
    <location>
        <begin position="187"/>
        <end position="208"/>
    </location>
</feature>
<keyword evidence="3" id="KW-1185">Reference proteome</keyword>
<evidence type="ECO:0000313" key="3">
    <source>
        <dbReference type="Proteomes" id="UP001519654"/>
    </source>
</evidence>
<proteinExistence type="predicted"/>
<evidence type="ECO:0000313" key="2">
    <source>
        <dbReference type="EMBL" id="MBU2662110.1"/>
    </source>
</evidence>
<dbReference type="Proteomes" id="UP001519654">
    <property type="component" value="Unassembled WGS sequence"/>
</dbReference>
<keyword evidence="1" id="KW-0472">Membrane</keyword>
<sequence>MLLKIFRPIIIWIFVIMVTVEVVAVSGILTVNPIPFSFWLVIVGAMAKYWPLVAGIMLITMHFRFFVTNGFTRLEFLRGLAVFSAGVVLVAPAVVVLGHAVESTVLALLDQQGDGYPVFRFGDAAAEYLHVFPASVAYMASGVLIAAGFYRFRPLIAVPLIVPGAIPVAVADGLIRIDERGTLTQNLPMAVALTLTAAATVAAVIATHRVMRDVAVKRTAG</sequence>
<name>A0ABS5YFK5_9ACTN</name>
<dbReference type="RefSeq" id="WP_215784100.1">
    <property type="nucleotide sequence ID" value="NZ_JAHKKG010000001.1"/>
</dbReference>
<gene>
    <name evidence="2" type="ORF">KOI35_01185</name>
</gene>
<comment type="caution">
    <text evidence="2">The sequence shown here is derived from an EMBL/GenBank/DDBJ whole genome shotgun (WGS) entry which is preliminary data.</text>
</comment>
<organism evidence="2 3">
    <name type="scientific">Paractinoplanes bogorensis</name>
    <dbReference type="NCBI Taxonomy" id="1610840"/>
    <lineage>
        <taxon>Bacteria</taxon>
        <taxon>Bacillati</taxon>
        <taxon>Actinomycetota</taxon>
        <taxon>Actinomycetes</taxon>
        <taxon>Micromonosporales</taxon>
        <taxon>Micromonosporaceae</taxon>
        <taxon>Paractinoplanes</taxon>
    </lineage>
</organism>
<feature type="transmembrane region" description="Helical" evidence="1">
    <location>
        <begin position="79"/>
        <end position="101"/>
    </location>
</feature>
<evidence type="ECO:0000256" key="1">
    <source>
        <dbReference type="SAM" id="Phobius"/>
    </source>
</evidence>
<keyword evidence="1" id="KW-0812">Transmembrane</keyword>
<protein>
    <submittedName>
        <fullName evidence="2">Uncharacterized protein</fullName>
    </submittedName>
</protein>
<accession>A0ABS5YFK5</accession>
<feature type="transmembrane region" description="Helical" evidence="1">
    <location>
        <begin position="128"/>
        <end position="149"/>
    </location>
</feature>
<reference evidence="2 3" key="1">
    <citation type="submission" date="2021-06" db="EMBL/GenBank/DDBJ databases">
        <title>Actinoplanes lichenicola sp. nov., and Actinoplanes ovalisporus sp. nov., isolated from lichen in Thailand.</title>
        <authorList>
            <person name="Saeng-In P."/>
            <person name="Kanchanasin P."/>
            <person name="Yuki M."/>
            <person name="Kudo T."/>
            <person name="Ohkuma M."/>
            <person name="Phongsopitanun W."/>
            <person name="Tanasupawat S."/>
        </authorList>
    </citation>
    <scope>NUCLEOTIDE SEQUENCE [LARGE SCALE GENOMIC DNA]</scope>
    <source>
        <strain evidence="2 3">NBRC 110975</strain>
    </source>
</reference>
<keyword evidence="1" id="KW-1133">Transmembrane helix</keyword>
<dbReference type="EMBL" id="JAHKKG010000001">
    <property type="protein sequence ID" value="MBU2662110.1"/>
    <property type="molecule type" value="Genomic_DNA"/>
</dbReference>
<feature type="transmembrane region" description="Helical" evidence="1">
    <location>
        <begin position="9"/>
        <end position="29"/>
    </location>
</feature>